<evidence type="ECO:0000313" key="6">
    <source>
        <dbReference type="Proteomes" id="UP000270046"/>
    </source>
</evidence>
<dbReference type="Proteomes" id="UP000270046">
    <property type="component" value="Chromosome"/>
</dbReference>
<dbReference type="PANTHER" id="PTHR43300:SF11">
    <property type="entry name" value="ACETYLTRANSFERASE RV3034C-RELATED"/>
    <property type="match status" value="1"/>
</dbReference>
<dbReference type="AlphaFoldDB" id="A0A494VU53"/>
<dbReference type="InterPro" id="IPR001451">
    <property type="entry name" value="Hexapep"/>
</dbReference>
<dbReference type="NCBIfam" id="TIGR03308">
    <property type="entry name" value="phn_thr-fam"/>
    <property type="match status" value="1"/>
</dbReference>
<dbReference type="OrthoDB" id="9814490at2"/>
<evidence type="ECO:0000256" key="3">
    <source>
        <dbReference type="ARBA" id="ARBA00022737"/>
    </source>
</evidence>
<dbReference type="EMBL" id="CP032869">
    <property type="protein sequence ID" value="AYL94472.1"/>
    <property type="molecule type" value="Genomic_DNA"/>
</dbReference>
<dbReference type="SUPFAM" id="SSF51161">
    <property type="entry name" value="Trimeric LpxA-like enzymes"/>
    <property type="match status" value="1"/>
</dbReference>
<evidence type="ECO:0000313" key="5">
    <source>
        <dbReference type="EMBL" id="AYL94472.1"/>
    </source>
</evidence>
<keyword evidence="2 5" id="KW-0808">Transferase</keyword>
<dbReference type="KEGG" id="muh:HYN43_003785"/>
<evidence type="ECO:0000256" key="1">
    <source>
        <dbReference type="ARBA" id="ARBA00007274"/>
    </source>
</evidence>
<keyword evidence="6" id="KW-1185">Reference proteome</keyword>
<comment type="similarity">
    <text evidence="1">Belongs to the transferase hexapeptide repeat family.</text>
</comment>
<dbReference type="InterPro" id="IPR050179">
    <property type="entry name" value="Trans_hexapeptide_repeat"/>
</dbReference>
<dbReference type="Gene3D" id="2.160.10.10">
    <property type="entry name" value="Hexapeptide repeat proteins"/>
    <property type="match status" value="1"/>
</dbReference>
<evidence type="ECO:0000256" key="2">
    <source>
        <dbReference type="ARBA" id="ARBA00022679"/>
    </source>
</evidence>
<proteinExistence type="inferred from homology"/>
<reference evidence="5 6" key="1">
    <citation type="submission" date="2018-10" db="EMBL/GenBank/DDBJ databases">
        <title>Genome sequencing of Mucilaginibacter sp. HYN0043.</title>
        <authorList>
            <person name="Kim M."/>
            <person name="Yi H."/>
        </authorList>
    </citation>
    <scope>NUCLEOTIDE SEQUENCE [LARGE SCALE GENOMIC DNA]</scope>
    <source>
        <strain evidence="5 6">HYN0043</strain>
    </source>
</reference>
<organism evidence="5 6">
    <name type="scientific">Mucilaginibacter celer</name>
    <dbReference type="NCBI Taxonomy" id="2305508"/>
    <lineage>
        <taxon>Bacteria</taxon>
        <taxon>Pseudomonadati</taxon>
        <taxon>Bacteroidota</taxon>
        <taxon>Sphingobacteriia</taxon>
        <taxon>Sphingobacteriales</taxon>
        <taxon>Sphingobacteriaceae</taxon>
        <taxon>Mucilaginibacter</taxon>
    </lineage>
</organism>
<evidence type="ECO:0000256" key="4">
    <source>
        <dbReference type="ARBA" id="ARBA00023315"/>
    </source>
</evidence>
<dbReference type="InterPro" id="IPR011004">
    <property type="entry name" value="Trimer_LpxA-like_sf"/>
</dbReference>
<keyword evidence="4" id="KW-0012">Acyltransferase</keyword>
<protein>
    <submittedName>
        <fullName evidence="5">Acetyltransferase</fullName>
    </submittedName>
</protein>
<dbReference type="GO" id="GO:0016746">
    <property type="term" value="F:acyltransferase activity"/>
    <property type="evidence" value="ECO:0007669"/>
    <property type="project" value="UniProtKB-KW"/>
</dbReference>
<name>A0A494VU53_9SPHI</name>
<dbReference type="InterPro" id="IPR018357">
    <property type="entry name" value="Hexapep_transf_CS"/>
</dbReference>
<dbReference type="InterPro" id="IPR017694">
    <property type="entry name" value="Phosphonate_tfrase_rpt"/>
</dbReference>
<dbReference type="PROSITE" id="PS00101">
    <property type="entry name" value="HEXAPEP_TRANSFERASES"/>
    <property type="match status" value="1"/>
</dbReference>
<dbReference type="CDD" id="cd03349">
    <property type="entry name" value="LbH_XAT"/>
    <property type="match status" value="1"/>
</dbReference>
<keyword evidence="3" id="KW-0677">Repeat</keyword>
<accession>A0A494VU53</accession>
<dbReference type="PANTHER" id="PTHR43300">
    <property type="entry name" value="ACETYLTRANSFERASE"/>
    <property type="match status" value="1"/>
</dbReference>
<sequence>MKYFENFPPVTEQKQVHQLGREPYIQPGCMVKDSCLGEWTALGAGTWLVESTFGDYSYTAGNVQIIYSEIGKYCSIANSVRINPGNHPKWRVTQHHMTYRRSHYGLGEDDKEFFQWRREHKCIIGHDVWIGHGAVIMPGVSIGTGAIIGSGAVVTKDVGPYEIAVGVAAKVIKKRFDDATIEKLLASQWWNWDRETLEQNFDDLLNLEVFIDKYC</sequence>
<dbReference type="Pfam" id="PF00132">
    <property type="entry name" value="Hexapep"/>
    <property type="match status" value="1"/>
</dbReference>
<dbReference type="RefSeq" id="WP_119408190.1">
    <property type="nucleotide sequence ID" value="NZ_CP032869.1"/>
</dbReference>
<gene>
    <name evidence="5" type="ORF">HYN43_003785</name>
</gene>